<gene>
    <name evidence="1" type="ORF">MNBD_ALPHA11-118</name>
</gene>
<reference evidence="1" key="1">
    <citation type="submission" date="2018-06" db="EMBL/GenBank/DDBJ databases">
        <authorList>
            <person name="Zhirakovskaya E."/>
        </authorList>
    </citation>
    <scope>NUCLEOTIDE SEQUENCE</scope>
</reference>
<proteinExistence type="predicted"/>
<sequence length="61" mass="6822">MVNFDKIYPVQLILDDVDDALKLSIEAGWNQIDKDWQFFISQGTTIGFRDSSGRLVASAAT</sequence>
<dbReference type="AlphaFoldDB" id="A0A3B0TJA6"/>
<accession>A0A3B0TJA6</accession>
<feature type="non-terminal residue" evidence="1">
    <location>
        <position position="61"/>
    </location>
</feature>
<evidence type="ECO:0000313" key="1">
    <source>
        <dbReference type="EMBL" id="VAW16263.1"/>
    </source>
</evidence>
<name>A0A3B0TJA6_9ZZZZ</name>
<protein>
    <submittedName>
        <fullName evidence="1">Uncharacterized protein</fullName>
    </submittedName>
</protein>
<organism evidence="1">
    <name type="scientific">hydrothermal vent metagenome</name>
    <dbReference type="NCBI Taxonomy" id="652676"/>
    <lineage>
        <taxon>unclassified sequences</taxon>
        <taxon>metagenomes</taxon>
        <taxon>ecological metagenomes</taxon>
    </lineage>
</organism>
<dbReference type="EMBL" id="UOEQ01000094">
    <property type="protein sequence ID" value="VAW16263.1"/>
    <property type="molecule type" value="Genomic_DNA"/>
</dbReference>